<evidence type="ECO:0000313" key="4">
    <source>
        <dbReference type="Proteomes" id="UP001341281"/>
    </source>
</evidence>
<dbReference type="Proteomes" id="UP001341281">
    <property type="component" value="Chromosome 07"/>
</dbReference>
<gene>
    <name evidence="3" type="ORF">U9M48_034362</name>
</gene>
<feature type="region of interest" description="Disordered" evidence="1">
    <location>
        <begin position="128"/>
        <end position="151"/>
    </location>
</feature>
<dbReference type="InterPro" id="IPR001810">
    <property type="entry name" value="F-box_dom"/>
</dbReference>
<feature type="compositionally biased region" description="Low complexity" evidence="1">
    <location>
        <begin position="139"/>
        <end position="151"/>
    </location>
</feature>
<dbReference type="PANTHER" id="PTHR47719">
    <property type="entry name" value="SKP1-INTERACTING PARTNER 15"/>
    <property type="match status" value="1"/>
</dbReference>
<feature type="domain" description="F-box" evidence="2">
    <location>
        <begin position="20"/>
        <end position="53"/>
    </location>
</feature>
<dbReference type="SUPFAM" id="SSF81383">
    <property type="entry name" value="F-box domain"/>
    <property type="match status" value="1"/>
</dbReference>
<reference evidence="3 4" key="1">
    <citation type="submission" date="2024-02" db="EMBL/GenBank/DDBJ databases">
        <title>High-quality chromosome-scale genome assembly of Pensacola bahiagrass (Paspalum notatum Flugge var. saurae).</title>
        <authorList>
            <person name="Vega J.M."/>
            <person name="Podio M."/>
            <person name="Orjuela J."/>
            <person name="Siena L.A."/>
            <person name="Pessino S.C."/>
            <person name="Combes M.C."/>
            <person name="Mariac C."/>
            <person name="Albertini E."/>
            <person name="Pupilli F."/>
            <person name="Ortiz J.P.A."/>
            <person name="Leblanc O."/>
        </authorList>
    </citation>
    <scope>NUCLEOTIDE SEQUENCE [LARGE SCALE GENOMIC DNA]</scope>
    <source>
        <strain evidence="3">R1</strain>
        <tissue evidence="3">Leaf</tissue>
    </source>
</reference>
<sequence>MAAASAHDSAADSHPPPPPIHHLPPDALHNVLLRLQLRDAVVCRPVSRLFHDTLSAQFLALLPTLRLLLLRHPRPDGGGCLHAFDPARRHWLRLPFSHFLPYHSFSPVTSSASLLYLWVEASPSPSPSPSPSLSPPALPSASSSSSSSAHPPKSLAVCNPFAATYRLLPPLGSAWARHGTVLAGPRGTVLVLTELAALSYTPSAGSAAKWMKHPLSLPSKPRSPILAAAAVFALCDVGTPWRSQWKLFSCPLHTLTGGWAPVERASWRDVFEVLKRPRLLAGAGGRRVLMIGGLRSSFAMDAPCSTVLILRLDLATMEWDEAGCMPPNMYRCFTGLCEAATQGNAAAPAAGGNNKVKVFGGNGKVWFAGKRVRGKLAMWEEDETGGSGGKWDWVDGVPGYGDGVYRGFVFDGGFTAIP</sequence>
<dbReference type="AlphaFoldDB" id="A0AAQ3X7E2"/>
<evidence type="ECO:0000256" key="1">
    <source>
        <dbReference type="SAM" id="MobiDB-lite"/>
    </source>
</evidence>
<evidence type="ECO:0000259" key="2">
    <source>
        <dbReference type="Pfam" id="PF00646"/>
    </source>
</evidence>
<protein>
    <recommendedName>
        <fullName evidence="2">F-box domain-containing protein</fullName>
    </recommendedName>
</protein>
<dbReference type="EMBL" id="CP144751">
    <property type="protein sequence ID" value="WVZ87775.1"/>
    <property type="molecule type" value="Genomic_DNA"/>
</dbReference>
<dbReference type="InterPro" id="IPR036047">
    <property type="entry name" value="F-box-like_dom_sf"/>
</dbReference>
<feature type="region of interest" description="Disordered" evidence="1">
    <location>
        <begin position="1"/>
        <end position="21"/>
    </location>
</feature>
<organism evidence="3 4">
    <name type="scientific">Paspalum notatum var. saurae</name>
    <dbReference type="NCBI Taxonomy" id="547442"/>
    <lineage>
        <taxon>Eukaryota</taxon>
        <taxon>Viridiplantae</taxon>
        <taxon>Streptophyta</taxon>
        <taxon>Embryophyta</taxon>
        <taxon>Tracheophyta</taxon>
        <taxon>Spermatophyta</taxon>
        <taxon>Magnoliopsida</taxon>
        <taxon>Liliopsida</taxon>
        <taxon>Poales</taxon>
        <taxon>Poaceae</taxon>
        <taxon>PACMAD clade</taxon>
        <taxon>Panicoideae</taxon>
        <taxon>Andropogonodae</taxon>
        <taxon>Paspaleae</taxon>
        <taxon>Paspalinae</taxon>
        <taxon>Paspalum</taxon>
    </lineage>
</organism>
<feature type="compositionally biased region" description="Pro residues" evidence="1">
    <location>
        <begin position="128"/>
        <end position="138"/>
    </location>
</feature>
<keyword evidence="4" id="KW-1185">Reference proteome</keyword>
<proteinExistence type="predicted"/>
<name>A0AAQ3X7E2_PASNO</name>
<dbReference type="Pfam" id="PF00646">
    <property type="entry name" value="F-box"/>
    <property type="match status" value="1"/>
</dbReference>
<accession>A0AAQ3X7E2</accession>
<dbReference type="PANTHER" id="PTHR47719:SF2">
    <property type="entry name" value="SKP1-INTERACTING PARTNER 15"/>
    <property type="match status" value="1"/>
</dbReference>
<evidence type="ECO:0000313" key="3">
    <source>
        <dbReference type="EMBL" id="WVZ87775.1"/>
    </source>
</evidence>